<dbReference type="AlphaFoldDB" id="A0A7L0LPG6"/>
<comment type="subcellular location">
    <subcellularLocation>
        <location evidence="1">Nucleus</location>
    </subcellularLocation>
</comment>
<evidence type="ECO:0000256" key="6">
    <source>
        <dbReference type="ARBA" id="ARBA00023125"/>
    </source>
</evidence>
<dbReference type="Proteomes" id="UP000567822">
    <property type="component" value="Unassembled WGS sequence"/>
</dbReference>
<dbReference type="PROSITE" id="PS50157">
    <property type="entry name" value="ZINC_FINGER_C2H2_2"/>
    <property type="match status" value="2"/>
</dbReference>
<dbReference type="InterPro" id="IPR013087">
    <property type="entry name" value="Znf_C2H2_type"/>
</dbReference>
<accession>A0A7L0LPG6</accession>
<dbReference type="GO" id="GO:0006357">
    <property type="term" value="P:regulation of transcription by RNA polymerase II"/>
    <property type="evidence" value="ECO:0007669"/>
    <property type="project" value="TreeGrafter"/>
</dbReference>
<sequence length="85" mass="8899">KSGFAKPPRCRDCGRALASPKRRRGCAECGKSFGLSSGPVVHRRRRSGENPYECPDCGKSFGAGSASAQHRRGVCGKSFPAGSAS</sequence>
<organism evidence="11 12">
    <name type="scientific">Sylvietta virens</name>
    <name type="common">Green crombec</name>
    <dbReference type="NCBI Taxonomy" id="208069"/>
    <lineage>
        <taxon>Eukaryota</taxon>
        <taxon>Metazoa</taxon>
        <taxon>Chordata</taxon>
        <taxon>Craniata</taxon>
        <taxon>Vertebrata</taxon>
        <taxon>Euteleostomi</taxon>
        <taxon>Archelosauria</taxon>
        <taxon>Archosauria</taxon>
        <taxon>Dinosauria</taxon>
        <taxon>Saurischia</taxon>
        <taxon>Theropoda</taxon>
        <taxon>Coelurosauria</taxon>
        <taxon>Aves</taxon>
        <taxon>Neognathae</taxon>
        <taxon>Neoaves</taxon>
        <taxon>Telluraves</taxon>
        <taxon>Australaves</taxon>
        <taxon>Passeriformes</taxon>
        <taxon>Sylvioidea</taxon>
        <taxon>Sylviidae</taxon>
        <taxon>Acrocephalinae</taxon>
        <taxon>Sylvietta</taxon>
    </lineage>
</organism>
<keyword evidence="3" id="KW-0677">Repeat</keyword>
<evidence type="ECO:0000256" key="1">
    <source>
        <dbReference type="ARBA" id="ARBA00004123"/>
    </source>
</evidence>
<dbReference type="GO" id="GO:0000978">
    <property type="term" value="F:RNA polymerase II cis-regulatory region sequence-specific DNA binding"/>
    <property type="evidence" value="ECO:0007669"/>
    <property type="project" value="TreeGrafter"/>
</dbReference>
<evidence type="ECO:0000256" key="5">
    <source>
        <dbReference type="ARBA" id="ARBA00022833"/>
    </source>
</evidence>
<feature type="domain" description="C2H2-type" evidence="10">
    <location>
        <begin position="24"/>
        <end position="51"/>
    </location>
</feature>
<gene>
    <name evidence="11" type="primary">Znf345</name>
    <name evidence="11" type="ORF">SYLVIR_R15073</name>
</gene>
<feature type="region of interest" description="Disordered" evidence="9">
    <location>
        <begin position="63"/>
        <end position="85"/>
    </location>
</feature>
<dbReference type="InterPro" id="IPR036236">
    <property type="entry name" value="Znf_C2H2_sf"/>
</dbReference>
<keyword evidence="6" id="KW-0238">DNA-binding</keyword>
<dbReference type="PANTHER" id="PTHR24390:SF159">
    <property type="entry name" value="GROWTH FACTOR INDEPENDENT 1 TRANSCRIPTIONAL REPRESSOR"/>
    <property type="match status" value="1"/>
</dbReference>
<evidence type="ECO:0000313" key="11">
    <source>
        <dbReference type="EMBL" id="NXK70988.1"/>
    </source>
</evidence>
<reference evidence="11 12" key="1">
    <citation type="submission" date="2019-09" db="EMBL/GenBank/DDBJ databases">
        <title>Bird 10,000 Genomes (B10K) Project - Family phase.</title>
        <authorList>
            <person name="Zhang G."/>
        </authorList>
    </citation>
    <scope>NUCLEOTIDE SEQUENCE [LARGE SCALE GENOMIC DNA]</scope>
    <source>
        <strain evidence="11">B10K-DU-009-59</strain>
        <tissue evidence="11">Muscle</tissue>
    </source>
</reference>
<feature type="domain" description="C2H2-type" evidence="10">
    <location>
        <begin position="52"/>
        <end position="80"/>
    </location>
</feature>
<evidence type="ECO:0000313" key="12">
    <source>
        <dbReference type="Proteomes" id="UP000567822"/>
    </source>
</evidence>
<protein>
    <submittedName>
        <fullName evidence="11">ZN345 protein</fullName>
    </submittedName>
</protein>
<dbReference type="Gene3D" id="3.30.160.60">
    <property type="entry name" value="Classic Zinc Finger"/>
    <property type="match status" value="2"/>
</dbReference>
<evidence type="ECO:0000256" key="2">
    <source>
        <dbReference type="ARBA" id="ARBA00022723"/>
    </source>
</evidence>
<keyword evidence="4 8" id="KW-0863">Zinc-finger</keyword>
<keyword evidence="2" id="KW-0479">Metal-binding</keyword>
<evidence type="ECO:0000256" key="4">
    <source>
        <dbReference type="ARBA" id="ARBA00022771"/>
    </source>
</evidence>
<keyword evidence="5" id="KW-0862">Zinc</keyword>
<name>A0A7L0LPG6_9SYLV</name>
<dbReference type="GO" id="GO:0008270">
    <property type="term" value="F:zinc ion binding"/>
    <property type="evidence" value="ECO:0007669"/>
    <property type="project" value="UniProtKB-KW"/>
</dbReference>
<proteinExistence type="predicted"/>
<feature type="non-terminal residue" evidence="11">
    <location>
        <position position="85"/>
    </location>
</feature>
<evidence type="ECO:0000256" key="7">
    <source>
        <dbReference type="ARBA" id="ARBA00023242"/>
    </source>
</evidence>
<dbReference type="EMBL" id="VXAN01002259">
    <property type="protein sequence ID" value="NXK70988.1"/>
    <property type="molecule type" value="Genomic_DNA"/>
</dbReference>
<dbReference type="PANTHER" id="PTHR24390">
    <property type="entry name" value="ZINC FINGER PROTEIN"/>
    <property type="match status" value="1"/>
</dbReference>
<evidence type="ECO:0000259" key="10">
    <source>
        <dbReference type="PROSITE" id="PS50157"/>
    </source>
</evidence>
<dbReference type="GO" id="GO:0005634">
    <property type="term" value="C:nucleus"/>
    <property type="evidence" value="ECO:0007669"/>
    <property type="project" value="UniProtKB-SubCell"/>
</dbReference>
<dbReference type="FunFam" id="3.30.160.60:FF:000100">
    <property type="entry name" value="Zinc finger 45-like"/>
    <property type="match status" value="1"/>
</dbReference>
<evidence type="ECO:0000256" key="8">
    <source>
        <dbReference type="PROSITE-ProRule" id="PRU00042"/>
    </source>
</evidence>
<evidence type="ECO:0000256" key="9">
    <source>
        <dbReference type="SAM" id="MobiDB-lite"/>
    </source>
</evidence>
<keyword evidence="7" id="KW-0539">Nucleus</keyword>
<comment type="caution">
    <text evidence="11">The sequence shown here is derived from an EMBL/GenBank/DDBJ whole genome shotgun (WGS) entry which is preliminary data.</text>
</comment>
<feature type="non-terminal residue" evidence="11">
    <location>
        <position position="1"/>
    </location>
</feature>
<keyword evidence="12" id="KW-1185">Reference proteome</keyword>
<dbReference type="SUPFAM" id="SSF57667">
    <property type="entry name" value="beta-beta-alpha zinc fingers"/>
    <property type="match status" value="1"/>
</dbReference>
<dbReference type="GO" id="GO:0003700">
    <property type="term" value="F:DNA-binding transcription factor activity"/>
    <property type="evidence" value="ECO:0007669"/>
    <property type="project" value="TreeGrafter"/>
</dbReference>
<evidence type="ECO:0000256" key="3">
    <source>
        <dbReference type="ARBA" id="ARBA00022737"/>
    </source>
</evidence>